<dbReference type="PANTHER" id="PTHR33332">
    <property type="entry name" value="REVERSE TRANSCRIPTASE DOMAIN-CONTAINING PROTEIN"/>
    <property type="match status" value="1"/>
</dbReference>
<proteinExistence type="predicted"/>
<dbReference type="OrthoDB" id="8197232at2759"/>
<evidence type="ECO:0000313" key="1">
    <source>
        <dbReference type="EMBL" id="CAB4040421.1"/>
    </source>
</evidence>
<dbReference type="AlphaFoldDB" id="A0A6S7KAF3"/>
<feature type="non-terminal residue" evidence="1">
    <location>
        <position position="82"/>
    </location>
</feature>
<accession>A0A6S7KAF3</accession>
<dbReference type="InterPro" id="IPR000477">
    <property type="entry name" value="RT_dom"/>
</dbReference>
<dbReference type="EMBL" id="CACRXK020026762">
    <property type="protein sequence ID" value="CAB4040421.1"/>
    <property type="molecule type" value="Genomic_DNA"/>
</dbReference>
<protein>
    <submittedName>
        <fullName evidence="1">Uncharacterized protein</fullName>
    </submittedName>
</protein>
<name>A0A6S7KAF3_PARCT</name>
<reference evidence="1" key="1">
    <citation type="submission" date="2020-04" db="EMBL/GenBank/DDBJ databases">
        <authorList>
            <person name="Alioto T."/>
            <person name="Alioto T."/>
            <person name="Gomez Garrido J."/>
        </authorList>
    </citation>
    <scope>NUCLEOTIDE SEQUENCE</scope>
    <source>
        <strain evidence="1">A484AB</strain>
    </source>
</reference>
<keyword evidence="2" id="KW-1185">Reference proteome</keyword>
<evidence type="ECO:0000313" key="2">
    <source>
        <dbReference type="Proteomes" id="UP001152795"/>
    </source>
</evidence>
<organism evidence="1 2">
    <name type="scientific">Paramuricea clavata</name>
    <name type="common">Red gorgonian</name>
    <name type="synonym">Violescent sea-whip</name>
    <dbReference type="NCBI Taxonomy" id="317549"/>
    <lineage>
        <taxon>Eukaryota</taxon>
        <taxon>Metazoa</taxon>
        <taxon>Cnidaria</taxon>
        <taxon>Anthozoa</taxon>
        <taxon>Octocorallia</taxon>
        <taxon>Malacalcyonacea</taxon>
        <taxon>Plexauridae</taxon>
        <taxon>Paramuricea</taxon>
    </lineage>
</organism>
<dbReference type="Proteomes" id="UP001152795">
    <property type="component" value="Unassembled WGS sequence"/>
</dbReference>
<dbReference type="Pfam" id="PF00078">
    <property type="entry name" value="RVT_1"/>
    <property type="match status" value="1"/>
</dbReference>
<gene>
    <name evidence="1" type="ORF">PACLA_8A029723</name>
</gene>
<feature type="non-terminal residue" evidence="1">
    <location>
        <position position="1"/>
    </location>
</feature>
<dbReference type="PROSITE" id="PS50878">
    <property type="entry name" value="RT_POL"/>
    <property type="match status" value="1"/>
</dbReference>
<comment type="caution">
    <text evidence="1">The sequence shown here is derived from an EMBL/GenBank/DDBJ whole genome shotgun (WGS) entry which is preliminary data.</text>
</comment>
<sequence>IANKNVVNGVLSDERTINCGVPQGSILGPLLFLTYINDLPQCLKHSTARMYADDTNIDSTVETTTGTSIREIVTHANDDLNN</sequence>